<protein>
    <recommendedName>
        <fullName evidence="8">Abasic site processing protein</fullName>
        <ecNumber evidence="8">3.4.-.-</ecNumber>
    </recommendedName>
</protein>
<evidence type="ECO:0000256" key="1">
    <source>
        <dbReference type="ARBA" id="ARBA00008136"/>
    </source>
</evidence>
<dbReference type="GO" id="GO:0003697">
    <property type="term" value="F:single-stranded DNA binding"/>
    <property type="evidence" value="ECO:0007669"/>
    <property type="project" value="InterPro"/>
</dbReference>
<name>A0A7V8FSL4_9BURK</name>
<sequence>MCGRITQGKDADLYLGSLAKDAQRVRRVNLQPFHPDFNALPSSQRLIVRIDQDGMLAELRPWAYLSGWARSERKPPAINARLDKLGNGYYRQIMKHGRVIVPADGWYEWTGVKGSKQPWYIHPTDGQPLFFAGLADHYRDGHEGETPGFVIVTDDAQGGMIDIHDRRPVALTADDAALWMDLDLSYEQAAEIARVSARPTEDFQWHKVSTAINGIRNHGPELIDPIAEES</sequence>
<comment type="similarity">
    <text evidence="1 8">Belongs to the SOS response-associated peptidase family.</text>
</comment>
<dbReference type="Proteomes" id="UP000462435">
    <property type="component" value="Unassembled WGS sequence"/>
</dbReference>
<dbReference type="Pfam" id="PF02586">
    <property type="entry name" value="SRAP"/>
    <property type="match status" value="1"/>
</dbReference>
<dbReference type="InterPro" id="IPR003738">
    <property type="entry name" value="SRAP"/>
</dbReference>
<keyword evidence="3" id="KW-0227">DNA damage</keyword>
<evidence type="ECO:0000256" key="3">
    <source>
        <dbReference type="ARBA" id="ARBA00022763"/>
    </source>
</evidence>
<dbReference type="Gene3D" id="3.90.1680.10">
    <property type="entry name" value="SOS response associated peptidase-like"/>
    <property type="match status" value="1"/>
</dbReference>
<evidence type="ECO:0000256" key="6">
    <source>
        <dbReference type="ARBA" id="ARBA00023125"/>
    </source>
</evidence>
<dbReference type="GO" id="GO:0016829">
    <property type="term" value="F:lyase activity"/>
    <property type="evidence" value="ECO:0007669"/>
    <property type="project" value="UniProtKB-KW"/>
</dbReference>
<dbReference type="PANTHER" id="PTHR13604">
    <property type="entry name" value="DC12-RELATED"/>
    <property type="match status" value="1"/>
</dbReference>
<dbReference type="GO" id="GO:0008233">
    <property type="term" value="F:peptidase activity"/>
    <property type="evidence" value="ECO:0007669"/>
    <property type="project" value="UniProtKB-KW"/>
</dbReference>
<dbReference type="GO" id="GO:0106300">
    <property type="term" value="P:protein-DNA covalent cross-linking repair"/>
    <property type="evidence" value="ECO:0007669"/>
    <property type="project" value="InterPro"/>
</dbReference>
<keyword evidence="5" id="KW-0190">Covalent protein-DNA linkage</keyword>
<keyword evidence="4 8" id="KW-0378">Hydrolase</keyword>
<evidence type="ECO:0000256" key="4">
    <source>
        <dbReference type="ARBA" id="ARBA00022801"/>
    </source>
</evidence>
<gene>
    <name evidence="9" type="primary">yedK</name>
    <name evidence="9" type="ORF">GAK35_04306</name>
</gene>
<organism evidence="9 10">
    <name type="scientific">Herbaspirillum frisingense</name>
    <dbReference type="NCBI Taxonomy" id="92645"/>
    <lineage>
        <taxon>Bacteria</taxon>
        <taxon>Pseudomonadati</taxon>
        <taxon>Pseudomonadota</taxon>
        <taxon>Betaproteobacteria</taxon>
        <taxon>Burkholderiales</taxon>
        <taxon>Oxalobacteraceae</taxon>
        <taxon>Herbaspirillum</taxon>
    </lineage>
</organism>
<evidence type="ECO:0000256" key="7">
    <source>
        <dbReference type="ARBA" id="ARBA00023239"/>
    </source>
</evidence>
<dbReference type="GO" id="GO:0006508">
    <property type="term" value="P:proteolysis"/>
    <property type="evidence" value="ECO:0007669"/>
    <property type="project" value="UniProtKB-KW"/>
</dbReference>
<evidence type="ECO:0000313" key="10">
    <source>
        <dbReference type="Proteomes" id="UP000462435"/>
    </source>
</evidence>
<dbReference type="AlphaFoldDB" id="A0A7V8FSL4"/>
<comment type="caution">
    <text evidence="9">The sequence shown here is derived from an EMBL/GenBank/DDBJ whole genome shotgun (WGS) entry which is preliminary data.</text>
</comment>
<dbReference type="EC" id="3.4.-.-" evidence="8"/>
<reference evidence="10" key="1">
    <citation type="journal article" date="2020" name="MBio">
        <title>Horizontal gene transfer to a defensive symbiont with a reduced genome amongst a multipartite beetle microbiome.</title>
        <authorList>
            <person name="Waterworth S.C."/>
            <person name="Florez L.V."/>
            <person name="Rees E.R."/>
            <person name="Hertweck C."/>
            <person name="Kaltenpoth M."/>
            <person name="Kwan J.C."/>
        </authorList>
    </citation>
    <scope>NUCLEOTIDE SEQUENCE [LARGE SCALE GENOMIC DNA]</scope>
</reference>
<evidence type="ECO:0000256" key="2">
    <source>
        <dbReference type="ARBA" id="ARBA00022670"/>
    </source>
</evidence>
<dbReference type="EMBL" id="WNDX01000246">
    <property type="protein sequence ID" value="KAF1034259.1"/>
    <property type="molecule type" value="Genomic_DNA"/>
</dbReference>
<evidence type="ECO:0000256" key="5">
    <source>
        <dbReference type="ARBA" id="ARBA00023124"/>
    </source>
</evidence>
<accession>A0A7V8FSL4</accession>
<keyword evidence="6" id="KW-0238">DNA-binding</keyword>
<keyword evidence="7" id="KW-0456">Lyase</keyword>
<keyword evidence="2 8" id="KW-0645">Protease</keyword>
<dbReference type="PANTHER" id="PTHR13604:SF0">
    <property type="entry name" value="ABASIC SITE PROCESSING PROTEIN HMCES"/>
    <property type="match status" value="1"/>
</dbReference>
<proteinExistence type="inferred from homology"/>
<dbReference type="InterPro" id="IPR036590">
    <property type="entry name" value="SRAP-like"/>
</dbReference>
<dbReference type="SUPFAM" id="SSF143081">
    <property type="entry name" value="BB1717-like"/>
    <property type="match status" value="1"/>
</dbReference>
<evidence type="ECO:0000256" key="8">
    <source>
        <dbReference type="RuleBase" id="RU364100"/>
    </source>
</evidence>
<evidence type="ECO:0000313" key="9">
    <source>
        <dbReference type="EMBL" id="KAF1034259.1"/>
    </source>
</evidence>